<dbReference type="InterPro" id="IPR050219">
    <property type="entry name" value="DnaG_primase"/>
</dbReference>
<protein>
    <submittedName>
        <fullName evidence="1">DNA primase</fullName>
    </submittedName>
</protein>
<dbReference type="GO" id="GO:0006269">
    <property type="term" value="P:DNA replication, synthesis of primer"/>
    <property type="evidence" value="ECO:0007669"/>
    <property type="project" value="TreeGrafter"/>
</dbReference>
<dbReference type="InterPro" id="IPR034151">
    <property type="entry name" value="TOPRIM_DnaG_bac"/>
</dbReference>
<accession>A0A8S5SAL4</accession>
<evidence type="ECO:0000313" key="1">
    <source>
        <dbReference type="EMBL" id="DAF47968.1"/>
    </source>
</evidence>
<proteinExistence type="predicted"/>
<dbReference type="PANTHER" id="PTHR30313:SF2">
    <property type="entry name" value="DNA PRIMASE"/>
    <property type="match status" value="1"/>
</dbReference>
<organism evidence="1">
    <name type="scientific">Siphoviridae sp. ctgaY24</name>
    <dbReference type="NCBI Taxonomy" id="2827911"/>
    <lineage>
        <taxon>Viruses</taxon>
        <taxon>Duplodnaviria</taxon>
        <taxon>Heunggongvirae</taxon>
        <taxon>Uroviricota</taxon>
        <taxon>Caudoviricetes</taxon>
    </lineage>
</organism>
<dbReference type="SUPFAM" id="SSF56731">
    <property type="entry name" value="DNA primase core"/>
    <property type="match status" value="1"/>
</dbReference>
<name>A0A8S5SAL4_9CAUD</name>
<reference evidence="1" key="1">
    <citation type="journal article" date="2021" name="Proc. Natl. Acad. Sci. U.S.A.">
        <title>A Catalog of Tens of Thousands of Viruses from Human Metagenomes Reveals Hidden Associations with Chronic Diseases.</title>
        <authorList>
            <person name="Tisza M.J."/>
            <person name="Buck C.B."/>
        </authorList>
    </citation>
    <scope>NUCLEOTIDE SEQUENCE</scope>
    <source>
        <strain evidence="1">CtgaY24</strain>
    </source>
</reference>
<dbReference type="Gene3D" id="3.40.1360.10">
    <property type="match status" value="1"/>
</dbReference>
<dbReference type="CDD" id="cd03364">
    <property type="entry name" value="TOPRIM_DnaG_primases"/>
    <property type="match status" value="1"/>
</dbReference>
<dbReference type="PANTHER" id="PTHR30313">
    <property type="entry name" value="DNA PRIMASE"/>
    <property type="match status" value="1"/>
</dbReference>
<sequence length="349" mass="40265">MDISVLKEKILENNYVPVILDEIGCHHISCKAGYVQCGNPDGDNQGAITVYLNEGLLTVDYTREIHSSSGLDTIDIFDLVHFFCSCTFYEAVRKVCNWCGINYYKDEYNDLPESLKFTKFISEMADDESNYEEMQPLKPIKENVLSYYFPAVNDCFLKDNISYDTQMLFEIGYDDVSNRITIPVRDEMGTLVGVKGRLFLKQEEMTEEEQRVKYIYLERCNRARILYGLYLSEKYIARTGYVYVVEAEKGVMQLWNMGIKNCVATCGKKISQYQINMLARLSSHIIFCFDKDVTVDELNDIADKFLDCIQISAIVDTDNLLEEKESPTDNPDKFKQLITKYTQVIKNGK</sequence>
<dbReference type="EMBL" id="BK032562">
    <property type="protein sequence ID" value="DAF47968.1"/>
    <property type="molecule type" value="Genomic_DNA"/>
</dbReference>
<dbReference type="Pfam" id="PF13155">
    <property type="entry name" value="Toprim_2"/>
    <property type="match status" value="1"/>
</dbReference>